<protein>
    <recommendedName>
        <fullName evidence="5">Major facilitator superfamily (MFS) profile domain-containing protein</fullName>
    </recommendedName>
</protein>
<dbReference type="Proteomes" id="UP000182235">
    <property type="component" value="Unassembled WGS sequence"/>
</dbReference>
<evidence type="ECO:0000313" key="6">
    <source>
        <dbReference type="EMBL" id="OJD17880.1"/>
    </source>
</evidence>
<keyword evidence="4" id="KW-1133">Transmembrane helix</keyword>
<keyword evidence="4" id="KW-0812">Transmembrane</keyword>
<feature type="compositionally biased region" description="Basic and acidic residues" evidence="3">
    <location>
        <begin position="22"/>
        <end position="36"/>
    </location>
</feature>
<dbReference type="GO" id="GO:0022857">
    <property type="term" value="F:transmembrane transporter activity"/>
    <property type="evidence" value="ECO:0007669"/>
    <property type="project" value="InterPro"/>
</dbReference>
<feature type="transmembrane region" description="Helical" evidence="4">
    <location>
        <begin position="357"/>
        <end position="379"/>
    </location>
</feature>
<dbReference type="InterPro" id="IPR020846">
    <property type="entry name" value="MFS_dom"/>
</dbReference>
<dbReference type="SUPFAM" id="SSF103473">
    <property type="entry name" value="MFS general substrate transporter"/>
    <property type="match status" value="1"/>
</dbReference>
<name>A0A1J9PN08_9EURO</name>
<feature type="transmembrane region" description="Helical" evidence="4">
    <location>
        <begin position="226"/>
        <end position="246"/>
    </location>
</feature>
<evidence type="ECO:0000256" key="4">
    <source>
        <dbReference type="SAM" id="Phobius"/>
    </source>
</evidence>
<dbReference type="GO" id="GO:0016020">
    <property type="term" value="C:membrane"/>
    <property type="evidence" value="ECO:0007669"/>
    <property type="project" value="UniProtKB-SubCell"/>
</dbReference>
<dbReference type="Pfam" id="PF07690">
    <property type="entry name" value="MFS_1"/>
    <property type="match status" value="1"/>
</dbReference>
<dbReference type="PANTHER" id="PTHR11360">
    <property type="entry name" value="MONOCARBOXYLATE TRANSPORTER"/>
    <property type="match status" value="1"/>
</dbReference>
<evidence type="ECO:0000256" key="2">
    <source>
        <dbReference type="ARBA" id="ARBA00006727"/>
    </source>
</evidence>
<feature type="transmembrane region" description="Helical" evidence="4">
    <location>
        <begin position="433"/>
        <end position="454"/>
    </location>
</feature>
<dbReference type="InterPro" id="IPR050327">
    <property type="entry name" value="Proton-linked_MCT"/>
</dbReference>
<feature type="domain" description="Major facilitator superfamily (MFS) profile" evidence="5">
    <location>
        <begin position="266"/>
        <end position="460"/>
    </location>
</feature>
<comment type="subcellular location">
    <subcellularLocation>
        <location evidence="1">Membrane</location>
        <topology evidence="1">Multi-pass membrane protein</topology>
    </subcellularLocation>
</comment>
<dbReference type="InterPro" id="IPR011701">
    <property type="entry name" value="MFS"/>
</dbReference>
<evidence type="ECO:0000259" key="5">
    <source>
        <dbReference type="PROSITE" id="PS50850"/>
    </source>
</evidence>
<dbReference type="OrthoDB" id="2213137at2759"/>
<dbReference type="EMBL" id="LGRN01000052">
    <property type="protein sequence ID" value="OJD17880.1"/>
    <property type="molecule type" value="Genomic_DNA"/>
</dbReference>
<feature type="transmembrane region" description="Helical" evidence="4">
    <location>
        <begin position="164"/>
        <end position="181"/>
    </location>
</feature>
<evidence type="ECO:0000313" key="7">
    <source>
        <dbReference type="Proteomes" id="UP000182235"/>
    </source>
</evidence>
<keyword evidence="7" id="KW-1185">Reference proteome</keyword>
<accession>A0A1J9PN08</accession>
<keyword evidence="4" id="KW-0472">Membrane</keyword>
<feature type="transmembrane region" description="Helical" evidence="4">
    <location>
        <begin position="193"/>
        <end position="214"/>
    </location>
</feature>
<feature type="transmembrane region" description="Helical" evidence="4">
    <location>
        <begin position="133"/>
        <end position="152"/>
    </location>
</feature>
<dbReference type="PANTHER" id="PTHR11360:SF287">
    <property type="entry name" value="MFS MONOCARBOXYLATE TRANSPORTER"/>
    <property type="match status" value="1"/>
</dbReference>
<feature type="transmembrane region" description="Helical" evidence="4">
    <location>
        <begin position="267"/>
        <end position="288"/>
    </location>
</feature>
<evidence type="ECO:0000256" key="3">
    <source>
        <dbReference type="SAM" id="MobiDB-lite"/>
    </source>
</evidence>
<sequence length="460" mass="49916">MDPLDSSDRAVQNLTHQLDKREVGKGDVIQDERRSQQQEFSYPPADGGTHAWLFLAGCFFIEALLWITNAYAPDGTGFPFTFGLFQDYYTRHEPFKSDPSGIPAIGTSALGIMYLGSPLSFAAVKYWPLVRRWSIAAGLALLTLSLVTASFANNVPQLIATQGIIYGIGGAVIYSPVIVFVDEWFVRRRGLAYGVVWAGTGFSGVLVPFVTSWLLQSYSFQTTLRVWAITLGVLSGPLLAVVKPRIPESQKHQTRYIELRFIKERPFVILQLGNIFQSLGYFMPTVYLPSYARSIGAGNTAVTATVSLLNSAMMFGCIFIGILIDRFHVTTAILVCTLGATISTFVFWGVAMSTPLLCVFSILYGFFAGGFSSTYAGVIKETRKVNPGADPGIVFGMIAAGRGVGSVICGPLSETLMRKQSWVGRAALGYGTAYGPLIVFTGVTALLGGVSFSARRLGWI</sequence>
<proteinExistence type="inferred from homology"/>
<gene>
    <name evidence="6" type="ORF">AJ78_02052</name>
</gene>
<dbReference type="AlphaFoldDB" id="A0A1J9PN08"/>
<dbReference type="PROSITE" id="PS50850">
    <property type="entry name" value="MFS"/>
    <property type="match status" value="1"/>
</dbReference>
<evidence type="ECO:0000256" key="1">
    <source>
        <dbReference type="ARBA" id="ARBA00004141"/>
    </source>
</evidence>
<feature type="transmembrane region" description="Helical" evidence="4">
    <location>
        <begin position="101"/>
        <end position="121"/>
    </location>
</feature>
<organism evidence="6 7">
    <name type="scientific">Emergomyces pasteurianus Ep9510</name>
    <dbReference type="NCBI Taxonomy" id="1447872"/>
    <lineage>
        <taxon>Eukaryota</taxon>
        <taxon>Fungi</taxon>
        <taxon>Dikarya</taxon>
        <taxon>Ascomycota</taxon>
        <taxon>Pezizomycotina</taxon>
        <taxon>Eurotiomycetes</taxon>
        <taxon>Eurotiomycetidae</taxon>
        <taxon>Onygenales</taxon>
        <taxon>Ajellomycetaceae</taxon>
        <taxon>Emergomyces</taxon>
    </lineage>
</organism>
<feature type="transmembrane region" description="Helical" evidence="4">
    <location>
        <begin position="391"/>
        <end position="413"/>
    </location>
</feature>
<feature type="transmembrane region" description="Helical" evidence="4">
    <location>
        <begin position="300"/>
        <end position="324"/>
    </location>
</feature>
<comment type="caution">
    <text evidence="6">The sequence shown here is derived from an EMBL/GenBank/DDBJ whole genome shotgun (WGS) entry which is preliminary data.</text>
</comment>
<feature type="region of interest" description="Disordered" evidence="3">
    <location>
        <begin position="22"/>
        <end position="41"/>
    </location>
</feature>
<feature type="transmembrane region" description="Helical" evidence="4">
    <location>
        <begin position="331"/>
        <end position="351"/>
    </location>
</feature>
<comment type="similarity">
    <text evidence="2">Belongs to the major facilitator superfamily. Monocarboxylate porter (TC 2.A.1.13) family.</text>
</comment>
<feature type="transmembrane region" description="Helical" evidence="4">
    <location>
        <begin position="51"/>
        <end position="72"/>
    </location>
</feature>
<dbReference type="InterPro" id="IPR036259">
    <property type="entry name" value="MFS_trans_sf"/>
</dbReference>
<reference evidence="6 7" key="1">
    <citation type="submission" date="2015-07" db="EMBL/GenBank/DDBJ databases">
        <title>Emmonsia species relationships and genome sequence.</title>
        <authorList>
            <consortium name="The Broad Institute Genomics Platform"/>
            <person name="Cuomo C.A."/>
            <person name="Munoz J.F."/>
            <person name="Imamovic A."/>
            <person name="Priest M.E."/>
            <person name="Young S."/>
            <person name="Clay O.K."/>
            <person name="McEwen J.G."/>
        </authorList>
    </citation>
    <scope>NUCLEOTIDE SEQUENCE [LARGE SCALE GENOMIC DNA]</scope>
    <source>
        <strain evidence="6 7">UAMH 9510</strain>
    </source>
</reference>
<dbReference type="Gene3D" id="1.20.1250.20">
    <property type="entry name" value="MFS general substrate transporter like domains"/>
    <property type="match status" value="2"/>
</dbReference>